<evidence type="ECO:0000256" key="3">
    <source>
        <dbReference type="ARBA" id="ARBA00007164"/>
    </source>
</evidence>
<dbReference type="SMART" id="SM00936">
    <property type="entry name" value="PBP5_C"/>
    <property type="match status" value="1"/>
</dbReference>
<evidence type="ECO:0000256" key="14">
    <source>
        <dbReference type="PIRSR" id="PIRSR618044-2"/>
    </source>
</evidence>
<keyword evidence="9" id="KW-0133">Cell shape</keyword>
<keyword evidence="5" id="KW-0121">Carboxypeptidase</keyword>
<dbReference type="PANTHER" id="PTHR21581:SF6">
    <property type="entry name" value="TRAFFICKING PROTEIN PARTICLE COMPLEX SUBUNIT 12"/>
    <property type="match status" value="1"/>
</dbReference>
<dbReference type="GO" id="GO:0009252">
    <property type="term" value="P:peptidoglycan biosynthetic process"/>
    <property type="evidence" value="ECO:0007669"/>
    <property type="project" value="UniProtKB-UniPathway"/>
</dbReference>
<gene>
    <name evidence="17" type="ORF">GRI62_06250</name>
</gene>
<proteinExistence type="inferred from homology"/>
<keyword evidence="11" id="KW-0961">Cell wall biogenesis/degradation</keyword>
<dbReference type="InterPro" id="IPR037167">
    <property type="entry name" value="Peptidase_S11_C_sf"/>
</dbReference>
<accession>A0A845A2M8</accession>
<dbReference type="Gene3D" id="3.40.710.10">
    <property type="entry name" value="DD-peptidase/beta-lactamase superfamily"/>
    <property type="match status" value="1"/>
</dbReference>
<dbReference type="GO" id="GO:0071555">
    <property type="term" value="P:cell wall organization"/>
    <property type="evidence" value="ECO:0007669"/>
    <property type="project" value="UniProtKB-KW"/>
</dbReference>
<evidence type="ECO:0000256" key="10">
    <source>
        <dbReference type="ARBA" id="ARBA00022984"/>
    </source>
</evidence>
<comment type="similarity">
    <text evidence="3 15">Belongs to the peptidase S11 family.</text>
</comment>
<dbReference type="SUPFAM" id="SSF69189">
    <property type="entry name" value="Penicillin-binding protein associated domain"/>
    <property type="match status" value="1"/>
</dbReference>
<organism evidence="17 18">
    <name type="scientific">Aurantiacibacter arachoides</name>
    <dbReference type="NCBI Taxonomy" id="1850444"/>
    <lineage>
        <taxon>Bacteria</taxon>
        <taxon>Pseudomonadati</taxon>
        <taxon>Pseudomonadota</taxon>
        <taxon>Alphaproteobacteria</taxon>
        <taxon>Sphingomonadales</taxon>
        <taxon>Erythrobacteraceae</taxon>
        <taxon>Aurantiacibacter</taxon>
    </lineage>
</organism>
<evidence type="ECO:0000256" key="4">
    <source>
        <dbReference type="ARBA" id="ARBA00012448"/>
    </source>
</evidence>
<dbReference type="InterPro" id="IPR001967">
    <property type="entry name" value="Peptidase_S11_N"/>
</dbReference>
<evidence type="ECO:0000256" key="5">
    <source>
        <dbReference type="ARBA" id="ARBA00022645"/>
    </source>
</evidence>
<feature type="active site" description="Proton acceptor" evidence="13">
    <location>
        <position position="27"/>
    </location>
</feature>
<dbReference type="PRINTS" id="PR00725">
    <property type="entry name" value="DADACBPTASE1"/>
</dbReference>
<dbReference type="InterPro" id="IPR018044">
    <property type="entry name" value="Peptidase_S11"/>
</dbReference>
<dbReference type="InterPro" id="IPR012907">
    <property type="entry name" value="Peptidase_S11_C"/>
</dbReference>
<evidence type="ECO:0000256" key="8">
    <source>
        <dbReference type="ARBA" id="ARBA00022801"/>
    </source>
</evidence>
<reference evidence="17 18" key="1">
    <citation type="submission" date="2019-12" db="EMBL/GenBank/DDBJ databases">
        <title>Genomic-based taxomic classification of the family Erythrobacteraceae.</title>
        <authorList>
            <person name="Xu L."/>
        </authorList>
    </citation>
    <scope>NUCLEOTIDE SEQUENCE [LARGE SCALE GENOMIC DNA]</scope>
    <source>
        <strain evidence="17 18">RC4-10-4</strain>
    </source>
</reference>
<dbReference type="InterPro" id="IPR012338">
    <property type="entry name" value="Beta-lactam/transpept-like"/>
</dbReference>
<evidence type="ECO:0000256" key="12">
    <source>
        <dbReference type="ARBA" id="ARBA00034000"/>
    </source>
</evidence>
<dbReference type="Gene3D" id="2.60.410.10">
    <property type="entry name" value="D-Ala-D-Ala carboxypeptidase, C-terminal domain"/>
    <property type="match status" value="1"/>
</dbReference>
<evidence type="ECO:0000256" key="15">
    <source>
        <dbReference type="RuleBase" id="RU004016"/>
    </source>
</evidence>
<dbReference type="SUPFAM" id="SSF56601">
    <property type="entry name" value="beta-lactamase/transpeptidase-like"/>
    <property type="match status" value="1"/>
</dbReference>
<dbReference type="PANTHER" id="PTHR21581">
    <property type="entry name" value="D-ALANYL-D-ALANINE CARBOXYPEPTIDASE"/>
    <property type="match status" value="1"/>
</dbReference>
<comment type="function">
    <text evidence="1">Removes C-terminal D-alanyl residues from sugar-peptide cell wall precursors.</text>
</comment>
<dbReference type="EC" id="3.4.16.4" evidence="4"/>
<sequence length="353" mass="38042">MLVDLSSGQALYSREADRRFVPASVTKVMTAYTAFKLVDEGTLRLNMPFLYTKELEDQWYNEGSNMFLLAGERPTIAQLLLGVTTVSGNDASVALAVAGVGSLDSWLALMNANAQDLGMADTHFGSPNGFPDGGQTYTTARDLAALAEGMIERYPGLYRRFFGHRLLTWRDVTQANHDPVTGSVEGADGIKTGYTNEAGYTFVGSAERDGRRLVIVIAGAPNAGVRNRAARDMLEWGFDGFERRTLLTGGSIVGLAEVQDGSASSVPLRLPADFEVAIPREGGGPLSSGGDWRVEIVYRGPIEAPIARGAPIARMRFTMNGETVMETPLEADVNVARANAAERVANAVSRWTR</sequence>
<dbReference type="Proteomes" id="UP000460626">
    <property type="component" value="Unassembled WGS sequence"/>
</dbReference>
<dbReference type="EMBL" id="WTYH01000001">
    <property type="protein sequence ID" value="MXO93207.1"/>
    <property type="molecule type" value="Genomic_DNA"/>
</dbReference>
<keyword evidence="6" id="KW-0645">Protease</keyword>
<dbReference type="GO" id="GO:0008360">
    <property type="term" value="P:regulation of cell shape"/>
    <property type="evidence" value="ECO:0007669"/>
    <property type="project" value="UniProtKB-KW"/>
</dbReference>
<evidence type="ECO:0000256" key="13">
    <source>
        <dbReference type="PIRSR" id="PIRSR618044-1"/>
    </source>
</evidence>
<evidence type="ECO:0000313" key="17">
    <source>
        <dbReference type="EMBL" id="MXO93207.1"/>
    </source>
</evidence>
<comment type="catalytic activity">
    <reaction evidence="12">
        <text>Preferential cleavage: (Ac)2-L-Lys-D-Ala-|-D-Ala. Also transpeptidation of peptidyl-alanyl moieties that are N-acyl substituents of D-alanine.</text>
        <dbReference type="EC" id="3.4.16.4"/>
    </reaction>
</comment>
<evidence type="ECO:0000313" key="18">
    <source>
        <dbReference type="Proteomes" id="UP000460626"/>
    </source>
</evidence>
<keyword evidence="8 17" id="KW-0378">Hydrolase</keyword>
<dbReference type="GO" id="GO:0006508">
    <property type="term" value="P:proteolysis"/>
    <property type="evidence" value="ECO:0007669"/>
    <property type="project" value="UniProtKB-KW"/>
</dbReference>
<evidence type="ECO:0000256" key="7">
    <source>
        <dbReference type="ARBA" id="ARBA00022729"/>
    </source>
</evidence>
<feature type="active site" evidence="13">
    <location>
        <position position="87"/>
    </location>
</feature>
<evidence type="ECO:0000256" key="11">
    <source>
        <dbReference type="ARBA" id="ARBA00023316"/>
    </source>
</evidence>
<comment type="pathway">
    <text evidence="2">Cell wall biogenesis; peptidoglycan biosynthesis.</text>
</comment>
<keyword evidence="7" id="KW-0732">Signal</keyword>
<comment type="caution">
    <text evidence="17">The sequence shown here is derived from an EMBL/GenBank/DDBJ whole genome shotgun (WGS) entry which is preliminary data.</text>
</comment>
<keyword evidence="18" id="KW-1185">Reference proteome</keyword>
<feature type="active site" description="Acyl-ester intermediate" evidence="13">
    <location>
        <position position="24"/>
    </location>
</feature>
<evidence type="ECO:0000256" key="9">
    <source>
        <dbReference type="ARBA" id="ARBA00022960"/>
    </source>
</evidence>
<name>A0A845A2M8_9SPHN</name>
<dbReference type="Pfam" id="PF07943">
    <property type="entry name" value="PBP5_C"/>
    <property type="match status" value="1"/>
</dbReference>
<dbReference type="AlphaFoldDB" id="A0A845A2M8"/>
<keyword evidence="10" id="KW-0573">Peptidoglycan synthesis</keyword>
<evidence type="ECO:0000256" key="2">
    <source>
        <dbReference type="ARBA" id="ARBA00004752"/>
    </source>
</evidence>
<dbReference type="OrthoDB" id="9795979at2"/>
<feature type="domain" description="Peptidase S11 D-Ala-D-Ala carboxypeptidase A C-terminal" evidence="16">
    <location>
        <begin position="241"/>
        <end position="337"/>
    </location>
</feature>
<evidence type="ECO:0000259" key="16">
    <source>
        <dbReference type="SMART" id="SM00936"/>
    </source>
</evidence>
<dbReference type="GO" id="GO:0009002">
    <property type="term" value="F:serine-type D-Ala-D-Ala carboxypeptidase activity"/>
    <property type="evidence" value="ECO:0007669"/>
    <property type="project" value="UniProtKB-EC"/>
</dbReference>
<protein>
    <recommendedName>
        <fullName evidence="4">serine-type D-Ala-D-Ala carboxypeptidase</fullName>
        <ecNumber evidence="4">3.4.16.4</ecNumber>
    </recommendedName>
</protein>
<dbReference type="InterPro" id="IPR015956">
    <property type="entry name" value="Peniciliin-bd_prot_C_sf"/>
</dbReference>
<evidence type="ECO:0000256" key="6">
    <source>
        <dbReference type="ARBA" id="ARBA00022670"/>
    </source>
</evidence>
<evidence type="ECO:0000256" key="1">
    <source>
        <dbReference type="ARBA" id="ARBA00003217"/>
    </source>
</evidence>
<dbReference type="UniPathway" id="UPA00219"/>
<dbReference type="Pfam" id="PF00768">
    <property type="entry name" value="Peptidase_S11"/>
    <property type="match status" value="1"/>
</dbReference>
<feature type="binding site" evidence="14">
    <location>
        <position position="191"/>
    </location>
    <ligand>
        <name>substrate</name>
    </ligand>
</feature>